<keyword evidence="2" id="KW-1185">Reference proteome</keyword>
<dbReference type="EMBL" id="ML992502">
    <property type="protein sequence ID" value="KAF2227089.1"/>
    <property type="molecule type" value="Genomic_DNA"/>
</dbReference>
<evidence type="ECO:0000313" key="2">
    <source>
        <dbReference type="Proteomes" id="UP000799538"/>
    </source>
</evidence>
<organism evidence="1 2">
    <name type="scientific">Elsinoe ampelina</name>
    <dbReference type="NCBI Taxonomy" id="302913"/>
    <lineage>
        <taxon>Eukaryota</taxon>
        <taxon>Fungi</taxon>
        <taxon>Dikarya</taxon>
        <taxon>Ascomycota</taxon>
        <taxon>Pezizomycotina</taxon>
        <taxon>Dothideomycetes</taxon>
        <taxon>Dothideomycetidae</taxon>
        <taxon>Myriangiales</taxon>
        <taxon>Elsinoaceae</taxon>
        <taxon>Elsinoe</taxon>
    </lineage>
</organism>
<accession>A0A6A6GND9</accession>
<gene>
    <name evidence="1" type="ORF">BDZ85DRAFT_278986</name>
</gene>
<reference evidence="2" key="1">
    <citation type="journal article" date="2020" name="Stud. Mycol.">
        <title>101 Dothideomycetes genomes: A test case for predicting lifestyles and emergence of pathogens.</title>
        <authorList>
            <person name="Haridas S."/>
            <person name="Albert R."/>
            <person name="Binder M."/>
            <person name="Bloem J."/>
            <person name="LaButti K."/>
            <person name="Salamov A."/>
            <person name="Andreopoulos B."/>
            <person name="Baker S."/>
            <person name="Barry K."/>
            <person name="Bills G."/>
            <person name="Bluhm B."/>
            <person name="Cannon C."/>
            <person name="Castanera R."/>
            <person name="Culley D."/>
            <person name="Daum C."/>
            <person name="Ezra D."/>
            <person name="Gonzalez J."/>
            <person name="Henrissat B."/>
            <person name="Kuo A."/>
            <person name="Liang C."/>
            <person name="Lipzen A."/>
            <person name="Lutzoni F."/>
            <person name="Magnuson J."/>
            <person name="Mondo S."/>
            <person name="Nolan M."/>
            <person name="Ohm R."/>
            <person name="Pangilinan J."/>
            <person name="Park H.-J."/>
            <person name="Ramirez L."/>
            <person name="Alfaro M."/>
            <person name="Sun H."/>
            <person name="Tritt A."/>
            <person name="Yoshinaga Y."/>
            <person name="Zwiers L.-H."/>
            <person name="Turgeon B."/>
            <person name="Goodwin S."/>
            <person name="Spatafora J."/>
            <person name="Crous P."/>
            <person name="Grigoriev I."/>
        </authorList>
    </citation>
    <scope>NUCLEOTIDE SEQUENCE [LARGE SCALE GENOMIC DNA]</scope>
    <source>
        <strain evidence="2">CECT 20119</strain>
    </source>
</reference>
<dbReference type="OrthoDB" id="10336060at2759"/>
<sequence>MCGGQPVYCQCGRLLPKAFEACPGFGMNPLCPEPKNASDLEDSMTHPGCERNFCRGPGGDALEEEDFDDSGDELVIDRPVGRVSTTVLLRLGPTTVINGPLECGPRLPADKQTKQHQTSPAIDLEEVDLISKIGMQVESRRGELEVPVRTARLTLGWSGLWFDEVDLAGSEQSHSRLRSRIEDRRSG</sequence>
<name>A0A6A6GND9_9PEZI</name>
<dbReference type="AlphaFoldDB" id="A0A6A6GND9"/>
<proteinExistence type="predicted"/>
<dbReference type="Proteomes" id="UP000799538">
    <property type="component" value="Unassembled WGS sequence"/>
</dbReference>
<protein>
    <submittedName>
        <fullName evidence="1">Uncharacterized protein</fullName>
    </submittedName>
</protein>
<evidence type="ECO:0000313" key="1">
    <source>
        <dbReference type="EMBL" id="KAF2227089.1"/>
    </source>
</evidence>